<reference evidence="3 4" key="1">
    <citation type="journal article" date="2021" name="Mar. Drugs">
        <title>Genome Reduction and Secondary Metabolism of the Marine Sponge-Associated Cyanobacterium Leptothoe.</title>
        <authorList>
            <person name="Konstantinou D."/>
            <person name="Popin R.V."/>
            <person name="Fewer D.P."/>
            <person name="Sivonen K."/>
            <person name="Gkelis S."/>
        </authorList>
    </citation>
    <scope>NUCLEOTIDE SEQUENCE [LARGE SCALE GENOMIC DNA]</scope>
    <source>
        <strain evidence="3 4">TAU-MAC 1615</strain>
    </source>
</reference>
<dbReference type="Gene3D" id="2.60.40.10">
    <property type="entry name" value="Immunoglobulins"/>
    <property type="match status" value="1"/>
</dbReference>
<feature type="chain" id="PRO_5046506103" evidence="2">
    <location>
        <begin position="23"/>
        <end position="1170"/>
    </location>
</feature>
<keyword evidence="3" id="KW-0675">Receptor</keyword>
<organism evidence="3 4">
    <name type="scientific">Leptothoe kymatousa TAU-MAC 1615</name>
    <dbReference type="NCBI Taxonomy" id="2364775"/>
    <lineage>
        <taxon>Bacteria</taxon>
        <taxon>Bacillati</taxon>
        <taxon>Cyanobacteriota</taxon>
        <taxon>Cyanophyceae</taxon>
        <taxon>Nodosilineales</taxon>
        <taxon>Cymatolegaceae</taxon>
        <taxon>Leptothoe</taxon>
        <taxon>Leptothoe kymatousa</taxon>
    </lineage>
</organism>
<dbReference type="EMBL" id="JADOER010000008">
    <property type="protein sequence ID" value="MBT9312505.1"/>
    <property type="molecule type" value="Genomic_DNA"/>
</dbReference>
<keyword evidence="4" id="KW-1185">Reference proteome</keyword>
<dbReference type="SUPFAM" id="SSF56935">
    <property type="entry name" value="Porins"/>
    <property type="match status" value="3"/>
</dbReference>
<feature type="region of interest" description="Disordered" evidence="1">
    <location>
        <begin position="1113"/>
        <end position="1170"/>
    </location>
</feature>
<gene>
    <name evidence="3" type="ORF">IXB28_09830</name>
</gene>
<proteinExistence type="predicted"/>
<keyword evidence="2" id="KW-0732">Signal</keyword>
<dbReference type="RefSeq" id="WP_215618400.1">
    <property type="nucleotide sequence ID" value="NZ_JADOER010000008.1"/>
</dbReference>
<feature type="compositionally biased region" description="Acidic residues" evidence="1">
    <location>
        <begin position="1136"/>
        <end position="1146"/>
    </location>
</feature>
<feature type="compositionally biased region" description="Polar residues" evidence="1">
    <location>
        <begin position="1161"/>
        <end position="1170"/>
    </location>
</feature>
<dbReference type="InterPro" id="IPR013783">
    <property type="entry name" value="Ig-like_fold"/>
</dbReference>
<protein>
    <submittedName>
        <fullName evidence="3">TonB-dependent receptor</fullName>
    </submittedName>
</protein>
<evidence type="ECO:0000256" key="1">
    <source>
        <dbReference type="SAM" id="MobiDB-lite"/>
    </source>
</evidence>
<sequence length="1170" mass="126919">MMRLLSNSICLGLLTTFTGVVAMLQPARAAQELPPVSGANAAVADLSGFDSPLLGQASDDLPSDLLDSNTLPIEEDPGEAEGFIDETIIRQVPSTLPPLIKDELGDELSFEIFPAGDAFLPADGRSTMVLRGNILDSSGRPVREDVVVTLTTSAGAFIGADYDIDRGGFQVLARQGEFEAELRSSLDAQSVTVRASAPAREALGLDGDDETAQRPEAELDAYTQVIFTTPYRPSLVAGVVDFRFGPGATDFWGRYADFLDPDDIGDYEADLDAGIFATGTIGDWLLTAAFNSDRALNERCNDNRLYRDVQNCEQTYPTYGDSSTTEFLTPSIDSFYVRFEQDSEIVGYEPNFFMWGDYDTAEFARFSQEFSALNRQLHGFKGNYTFGNGLQLTALYANDVRALQRDTIVPDGTSGYYFLSRRLLLAGSEDLFFEIEELNRPGTVVERVRLSRGVDYTIDYDRGAILFNSPVSAVDANPFGPALVRRIVATYQVDGGDADGDLFGGRLQYNFDTSLENPSWVGASAIFEDQGAQDFSLLGIDALLSLGDSGQLVAELARSDLDTPVTDAEGVAFRVEATGQITPDLGGTAYFRNAESGFRNTATTSFRAGQTRWGGQLGYNLGDTTQLQLQFDREENKGNEDQIPTTLDQLLNPGLVRADGATVNNSITTLRAGVQQQFGSITGNLDWVHRDRNDRVTGADIESNLLSAGLTWPLADRLTFRAQSDIALGDQDDAYPGQTVVGLDWDVLPEVTLRFAQRFFHDDDVTPDALTTVDALVNYDLTDNTELTGRYSILGANNGMSGQGALGLNHRINLSPGLHMDLGFQRIFGSSLSSITGGTQFVQPYAVGQSASSLGLVSGTTYTVGVEYSDNSDFQASARFEHRDSEDGDNTVATVSAAGKLSDALTTLARIEHANFSNQAITDRLNSSTSARLGIAYRNPYSDKFNALLSYEYAINPSSTPNALLVGAGSDSIQEHTLAMEGIYAPSWRWEFYGKYALRATNADLDSLGVTSSNAIHLGQFRATHRFAYRWDVTGEIRYITQPETNYDEVGFALEAGYYMTPELRLGLGYSFGSVNDRSLGGSGYRSDDGPYLGVTFKVNELWDQFGLQQVAPAQQEESLVEADSSPPDPLSNSDIEAEEETDDGALADNISLATDGDGASEQTTDGGEE</sequence>
<evidence type="ECO:0000313" key="4">
    <source>
        <dbReference type="Proteomes" id="UP001196661"/>
    </source>
</evidence>
<name>A0ABS5Y6B3_9CYAN</name>
<accession>A0ABS5Y6B3</accession>
<feature type="signal peptide" evidence="2">
    <location>
        <begin position="1"/>
        <end position="22"/>
    </location>
</feature>
<evidence type="ECO:0000313" key="3">
    <source>
        <dbReference type="EMBL" id="MBT9312505.1"/>
    </source>
</evidence>
<comment type="caution">
    <text evidence="3">The sequence shown here is derived from an EMBL/GenBank/DDBJ whole genome shotgun (WGS) entry which is preliminary data.</text>
</comment>
<dbReference type="Proteomes" id="UP001196661">
    <property type="component" value="Unassembled WGS sequence"/>
</dbReference>
<evidence type="ECO:0000256" key="2">
    <source>
        <dbReference type="SAM" id="SignalP"/>
    </source>
</evidence>